<dbReference type="SUPFAM" id="SSF81301">
    <property type="entry name" value="Nucleotidyltransferase"/>
    <property type="match status" value="1"/>
</dbReference>
<evidence type="ECO:0000313" key="2">
    <source>
        <dbReference type="EMBL" id="MYN26409.1"/>
    </source>
</evidence>
<protein>
    <submittedName>
        <fullName evidence="2">Nucleotidyltransferase domain-containing protein</fullName>
    </submittedName>
</protein>
<dbReference type="Pfam" id="PF18765">
    <property type="entry name" value="Polbeta"/>
    <property type="match status" value="1"/>
</dbReference>
<dbReference type="CDD" id="cd05403">
    <property type="entry name" value="NT_KNTase_like"/>
    <property type="match status" value="1"/>
</dbReference>
<comment type="caution">
    <text evidence="2">The sequence shown here is derived from an EMBL/GenBank/DDBJ whole genome shotgun (WGS) entry which is preliminary data.</text>
</comment>
<dbReference type="EMBL" id="WWCT01000005">
    <property type="protein sequence ID" value="MYN26409.1"/>
    <property type="molecule type" value="Genomic_DNA"/>
</dbReference>
<dbReference type="Proteomes" id="UP000642144">
    <property type="component" value="Unassembled WGS sequence"/>
</dbReference>
<dbReference type="NCBIfam" id="NF047752">
    <property type="entry name" value="MntA_antitoxin"/>
    <property type="match status" value="1"/>
</dbReference>
<evidence type="ECO:0000259" key="1">
    <source>
        <dbReference type="Pfam" id="PF18765"/>
    </source>
</evidence>
<dbReference type="PANTHER" id="PTHR43852:SF2">
    <property type="entry name" value="PROTEIN ADENYLYLTRANSFERASE MNTA"/>
    <property type="match status" value="1"/>
</dbReference>
<dbReference type="Gene3D" id="3.30.460.10">
    <property type="entry name" value="Beta Polymerase, domain 2"/>
    <property type="match status" value="1"/>
</dbReference>
<dbReference type="InterPro" id="IPR052930">
    <property type="entry name" value="TA_antitoxin_MntA"/>
</dbReference>
<gene>
    <name evidence="2" type="ORF">GTP69_08320</name>
</gene>
<name>A0ABW9VXK3_9BURK</name>
<dbReference type="InterPro" id="IPR041633">
    <property type="entry name" value="Polbeta"/>
</dbReference>
<accession>A0ABW9VXK3</accession>
<dbReference type="PANTHER" id="PTHR43852">
    <property type="entry name" value="NUCLEOTIDYLTRANSFERASE"/>
    <property type="match status" value="1"/>
</dbReference>
<keyword evidence="3" id="KW-1185">Reference proteome</keyword>
<proteinExistence type="predicted"/>
<feature type="domain" description="Polymerase beta nucleotidyltransferase" evidence="1">
    <location>
        <begin position="10"/>
        <end position="95"/>
    </location>
</feature>
<dbReference type="RefSeq" id="WP_110845375.1">
    <property type="nucleotide sequence ID" value="NZ_WWCT01000005.1"/>
</dbReference>
<dbReference type="InterPro" id="IPR043519">
    <property type="entry name" value="NT_sf"/>
</dbReference>
<organism evidence="2 3">
    <name type="scientific">Duganella levis</name>
    <dbReference type="NCBI Taxonomy" id="2692169"/>
    <lineage>
        <taxon>Bacteria</taxon>
        <taxon>Pseudomonadati</taxon>
        <taxon>Pseudomonadota</taxon>
        <taxon>Betaproteobacteria</taxon>
        <taxon>Burkholderiales</taxon>
        <taxon>Oxalobacteraceae</taxon>
        <taxon>Telluria group</taxon>
        <taxon>Duganella</taxon>
    </lineage>
</organism>
<evidence type="ECO:0000313" key="3">
    <source>
        <dbReference type="Proteomes" id="UP000642144"/>
    </source>
</evidence>
<reference evidence="2 3" key="1">
    <citation type="submission" date="2019-12" db="EMBL/GenBank/DDBJ databases">
        <title>Novel species isolated from a subtropical stream in China.</title>
        <authorList>
            <person name="Lu H."/>
        </authorList>
    </citation>
    <scope>NUCLEOTIDE SEQUENCE [LARGE SCALE GENOMIC DNA]</scope>
    <source>
        <strain evidence="2 3">CY42W</strain>
    </source>
</reference>
<sequence length="131" mass="14463">MDRHALVEVLMRQLPGLLAVYLFGSRGSGTARADSDLDLAVLVEGRLDPVSAWELAQSIAVLVGYDVDLLDLRTASTVMQHQVITTGVRLWHKDAQAALYECAILREKMDLDAARAGLLDDIEREGRIYGR</sequence>